<name>A0A6J5T3N9_9CAUD</name>
<sequence length="98" mass="11522">MSEETQLVLVECIHQYRMRYVVEVPFGHADWALDTVTMEEAKEFSQLSLGETIISSRVVTKEEVLRLCDEDNDYCQSWTDEEKLETFVTTDNDDLMEY</sequence>
<evidence type="ECO:0000313" key="1">
    <source>
        <dbReference type="EMBL" id="CAB4222333.1"/>
    </source>
</evidence>
<protein>
    <submittedName>
        <fullName evidence="1">Uncharacterized protein</fullName>
    </submittedName>
</protein>
<dbReference type="EMBL" id="LR797523">
    <property type="protein sequence ID" value="CAB4222333.1"/>
    <property type="molecule type" value="Genomic_DNA"/>
</dbReference>
<gene>
    <name evidence="1" type="ORF">UFOVP1655_81</name>
</gene>
<reference evidence="1" key="1">
    <citation type="submission" date="2020-05" db="EMBL/GenBank/DDBJ databases">
        <authorList>
            <person name="Chiriac C."/>
            <person name="Salcher M."/>
            <person name="Ghai R."/>
            <person name="Kavagutti S V."/>
        </authorList>
    </citation>
    <scope>NUCLEOTIDE SEQUENCE</scope>
</reference>
<accession>A0A6J5T3N9</accession>
<organism evidence="1">
    <name type="scientific">uncultured Caudovirales phage</name>
    <dbReference type="NCBI Taxonomy" id="2100421"/>
    <lineage>
        <taxon>Viruses</taxon>
        <taxon>Duplodnaviria</taxon>
        <taxon>Heunggongvirae</taxon>
        <taxon>Uroviricota</taxon>
        <taxon>Caudoviricetes</taxon>
        <taxon>Peduoviridae</taxon>
        <taxon>Maltschvirus</taxon>
        <taxon>Maltschvirus maltsch</taxon>
    </lineage>
</organism>
<proteinExistence type="predicted"/>